<sequence>MSRYRRRPYTGPADLRLMQSLAQRRWSPASRWHAGELVWLRFQHVGRETDGETSLWMEEEQIVAWAWARPPGHLDLQLDPAHIGLAGEILRWFDDVAHGGVRTVTLLDAETELIEALRRHGYEEQTAGPFFLHLRRGLEGLPEPVVPAGYTLRPIRGEDDADARARVHRAAFSLPNLPPSMVTADSYLQVMRAWPYRAELDWLIEAPGGAAVSFCLVWLDDHNRVGVLEPVGTAPDHRRLGLATAATLAALHAVRGLGAEYARVCARGDDAYPSARATYQAMGFRRFARNLTFVREP</sequence>
<keyword evidence="2" id="KW-0689">Ribosomal protein</keyword>
<dbReference type="InterPro" id="IPR016181">
    <property type="entry name" value="Acyl_CoA_acyltransferase"/>
</dbReference>
<dbReference type="OrthoDB" id="3771710at2"/>
<proteinExistence type="predicted"/>
<evidence type="ECO:0000259" key="1">
    <source>
        <dbReference type="PROSITE" id="PS51186"/>
    </source>
</evidence>
<feature type="domain" description="N-acetyltransferase" evidence="1">
    <location>
        <begin position="150"/>
        <end position="297"/>
    </location>
</feature>
<dbReference type="GO" id="GO:0016747">
    <property type="term" value="F:acyltransferase activity, transferring groups other than amino-acyl groups"/>
    <property type="evidence" value="ECO:0007669"/>
    <property type="project" value="InterPro"/>
</dbReference>
<dbReference type="Proteomes" id="UP000316096">
    <property type="component" value="Unassembled WGS sequence"/>
</dbReference>
<dbReference type="PROSITE" id="PS51186">
    <property type="entry name" value="GNAT"/>
    <property type="match status" value="1"/>
</dbReference>
<gene>
    <name evidence="2" type="ORF">FB559_3337</name>
</gene>
<evidence type="ECO:0000313" key="2">
    <source>
        <dbReference type="EMBL" id="TQL97734.1"/>
    </source>
</evidence>
<dbReference type="AlphaFoldDB" id="A0A543CKV0"/>
<dbReference type="RefSeq" id="WP_141956425.1">
    <property type="nucleotide sequence ID" value="NZ_VFOZ01000001.1"/>
</dbReference>
<keyword evidence="3" id="KW-1185">Reference proteome</keyword>
<keyword evidence="2" id="KW-0687">Ribonucleoprotein</keyword>
<dbReference type="Gene3D" id="3.40.630.30">
    <property type="match status" value="1"/>
</dbReference>
<name>A0A543CKV0_9ACTN</name>
<dbReference type="GO" id="GO:0005840">
    <property type="term" value="C:ribosome"/>
    <property type="evidence" value="ECO:0007669"/>
    <property type="project" value="UniProtKB-KW"/>
</dbReference>
<protein>
    <submittedName>
        <fullName evidence="2">Ribosomal protein S18 acetylase RimI-like enzyme</fullName>
    </submittedName>
</protein>
<dbReference type="InterPro" id="IPR000182">
    <property type="entry name" value="GNAT_dom"/>
</dbReference>
<reference evidence="2 3" key="1">
    <citation type="submission" date="2019-06" db="EMBL/GenBank/DDBJ databases">
        <title>Sequencing the genomes of 1000 actinobacteria strains.</title>
        <authorList>
            <person name="Klenk H.-P."/>
        </authorList>
    </citation>
    <scope>NUCLEOTIDE SEQUENCE [LARGE SCALE GENOMIC DNA]</scope>
    <source>
        <strain evidence="2 3">DSM 102200</strain>
    </source>
</reference>
<accession>A0A543CKV0</accession>
<organism evidence="2 3">
    <name type="scientific">Actinoallomurus bryophytorum</name>
    <dbReference type="NCBI Taxonomy" id="1490222"/>
    <lineage>
        <taxon>Bacteria</taxon>
        <taxon>Bacillati</taxon>
        <taxon>Actinomycetota</taxon>
        <taxon>Actinomycetes</taxon>
        <taxon>Streptosporangiales</taxon>
        <taxon>Thermomonosporaceae</taxon>
        <taxon>Actinoallomurus</taxon>
    </lineage>
</organism>
<dbReference type="Pfam" id="PF00583">
    <property type="entry name" value="Acetyltransf_1"/>
    <property type="match status" value="1"/>
</dbReference>
<comment type="caution">
    <text evidence="2">The sequence shown here is derived from an EMBL/GenBank/DDBJ whole genome shotgun (WGS) entry which is preliminary data.</text>
</comment>
<evidence type="ECO:0000313" key="3">
    <source>
        <dbReference type="Proteomes" id="UP000316096"/>
    </source>
</evidence>
<dbReference type="SUPFAM" id="SSF55729">
    <property type="entry name" value="Acyl-CoA N-acyltransferases (Nat)"/>
    <property type="match status" value="1"/>
</dbReference>
<dbReference type="EMBL" id="VFOZ01000001">
    <property type="protein sequence ID" value="TQL97734.1"/>
    <property type="molecule type" value="Genomic_DNA"/>
</dbReference>